<evidence type="ECO:0000313" key="3">
    <source>
        <dbReference type="Proteomes" id="UP000324269"/>
    </source>
</evidence>
<dbReference type="InterPro" id="IPR006938">
    <property type="entry name" value="DUF624"/>
</dbReference>
<dbReference type="AlphaFoldDB" id="A0A5D4TPN2"/>
<organism evidence="2 3">
    <name type="scientific">Rossellomorea aquimaris</name>
    <dbReference type="NCBI Taxonomy" id="189382"/>
    <lineage>
        <taxon>Bacteria</taxon>
        <taxon>Bacillati</taxon>
        <taxon>Bacillota</taxon>
        <taxon>Bacilli</taxon>
        <taxon>Bacillales</taxon>
        <taxon>Bacillaceae</taxon>
        <taxon>Rossellomorea</taxon>
    </lineage>
</organism>
<dbReference type="Pfam" id="PF04854">
    <property type="entry name" value="DUF624"/>
    <property type="match status" value="1"/>
</dbReference>
<gene>
    <name evidence="2" type="ORF">FZC85_18235</name>
</gene>
<keyword evidence="1" id="KW-1133">Transmembrane helix</keyword>
<feature type="transmembrane region" description="Helical" evidence="1">
    <location>
        <begin position="181"/>
        <end position="202"/>
    </location>
</feature>
<evidence type="ECO:0000256" key="1">
    <source>
        <dbReference type="SAM" id="Phobius"/>
    </source>
</evidence>
<feature type="transmembrane region" description="Helical" evidence="1">
    <location>
        <begin position="153"/>
        <end position="175"/>
    </location>
</feature>
<feature type="transmembrane region" description="Helical" evidence="1">
    <location>
        <begin position="116"/>
        <end position="141"/>
    </location>
</feature>
<dbReference type="Proteomes" id="UP000324269">
    <property type="component" value="Unassembled WGS sequence"/>
</dbReference>
<accession>A0A5D4TPN2</accession>
<evidence type="ECO:0000313" key="2">
    <source>
        <dbReference type="EMBL" id="TYS83041.1"/>
    </source>
</evidence>
<dbReference type="OrthoDB" id="2182676at2"/>
<keyword evidence="1" id="KW-0472">Membrane</keyword>
<feature type="transmembrane region" description="Helical" evidence="1">
    <location>
        <begin position="38"/>
        <end position="61"/>
    </location>
</feature>
<feature type="transmembrane region" description="Helical" evidence="1">
    <location>
        <begin position="92"/>
        <end position="110"/>
    </location>
</feature>
<proteinExistence type="predicted"/>
<protein>
    <submittedName>
        <fullName evidence="2">DUF624 domain-containing protein</fullName>
    </submittedName>
</protein>
<sequence length="221" mass="25981">MCGWKNTERGIFMFSRLGELFTDASLWIWKTIQLNLSWLLHIVMGGVVLGIFPATVSLFAITRKWLQGGRDEPFFSEYHHYYKKNFWKVNSLGWIYSSVGLFLWIDLYLVTQLKGIIALFSTVLILFILILYVFSFLYLFPYYVHFDQSFKRYLYQPFIITIISFKQNLILTIGLTMVGYLIYQMPGLIPFALGVMPAYWVMKVSMNRYKQLQVEMIGGES</sequence>
<comment type="caution">
    <text evidence="2">The sequence shown here is derived from an EMBL/GenBank/DDBJ whole genome shotgun (WGS) entry which is preliminary data.</text>
</comment>
<dbReference type="EMBL" id="VTEZ01000006">
    <property type="protein sequence ID" value="TYS83041.1"/>
    <property type="molecule type" value="Genomic_DNA"/>
</dbReference>
<name>A0A5D4TPN2_9BACI</name>
<reference evidence="2 3" key="1">
    <citation type="submission" date="2019-08" db="EMBL/GenBank/DDBJ databases">
        <title>Bacillus genomes from the desert of Cuatro Cienegas, Coahuila.</title>
        <authorList>
            <person name="Olmedo-Alvarez G."/>
        </authorList>
    </citation>
    <scope>NUCLEOTIDE SEQUENCE [LARGE SCALE GENOMIC DNA]</scope>
    <source>
        <strain evidence="2 3">CH87b_3T</strain>
    </source>
</reference>
<keyword evidence="1" id="KW-0812">Transmembrane</keyword>